<keyword evidence="1" id="KW-0812">Transmembrane</keyword>
<dbReference type="AlphaFoldDB" id="A0A839RIB6"/>
<dbReference type="EMBL" id="JACHWS010000001">
    <property type="protein sequence ID" value="MBB3036117.1"/>
    <property type="molecule type" value="Genomic_DNA"/>
</dbReference>
<reference evidence="2 3" key="1">
    <citation type="submission" date="2020-08" db="EMBL/GenBank/DDBJ databases">
        <title>Sequencing the genomes of 1000 actinobacteria strains.</title>
        <authorList>
            <person name="Klenk H.-P."/>
        </authorList>
    </citation>
    <scope>NUCLEOTIDE SEQUENCE [LARGE SCALE GENOMIC DNA]</scope>
    <source>
        <strain evidence="2 3">DSM 45258</strain>
    </source>
</reference>
<feature type="transmembrane region" description="Helical" evidence="1">
    <location>
        <begin position="31"/>
        <end position="54"/>
    </location>
</feature>
<keyword evidence="3" id="KW-1185">Reference proteome</keyword>
<accession>A0A839RIB6</accession>
<comment type="caution">
    <text evidence="2">The sequence shown here is derived from an EMBL/GenBank/DDBJ whole genome shotgun (WGS) entry which is preliminary data.</text>
</comment>
<feature type="transmembrane region" description="Helical" evidence="1">
    <location>
        <begin position="91"/>
        <end position="112"/>
    </location>
</feature>
<dbReference type="Proteomes" id="UP000567922">
    <property type="component" value="Unassembled WGS sequence"/>
</dbReference>
<gene>
    <name evidence="2" type="ORF">FHU29_000551</name>
</gene>
<evidence type="ECO:0000256" key="1">
    <source>
        <dbReference type="SAM" id="Phobius"/>
    </source>
</evidence>
<keyword evidence="1" id="KW-1133">Transmembrane helix</keyword>
<evidence type="ECO:0000313" key="2">
    <source>
        <dbReference type="EMBL" id="MBB3036117.1"/>
    </source>
</evidence>
<proteinExistence type="predicted"/>
<dbReference type="OrthoDB" id="4561477at2"/>
<dbReference type="RefSeq" id="WP_083962236.1">
    <property type="nucleotide sequence ID" value="NZ_BDDI01000005.1"/>
</dbReference>
<feature type="transmembrane region" description="Helical" evidence="1">
    <location>
        <begin position="66"/>
        <end position="84"/>
    </location>
</feature>
<keyword evidence="1" id="KW-0472">Membrane</keyword>
<name>A0A839RIB6_9ACTN</name>
<protein>
    <submittedName>
        <fullName evidence="2">Phage-related minor tail protein</fullName>
    </submittedName>
</protein>
<sequence length="113" mass="11751">MVYENTQSLHGYGQQGAVAARDGMAVRAFRGLSGALAAGLAVLTIVVVVVSHYAPERGLAGPGSASVFWHVTGGVVAVAAQIVADRTRGLLAFLWSVIVITTVGVVLFAQWWS</sequence>
<evidence type="ECO:0000313" key="3">
    <source>
        <dbReference type="Proteomes" id="UP000567922"/>
    </source>
</evidence>
<organism evidence="2 3">
    <name type="scientific">Hoyosella altamirensis</name>
    <dbReference type="NCBI Taxonomy" id="616997"/>
    <lineage>
        <taxon>Bacteria</taxon>
        <taxon>Bacillati</taxon>
        <taxon>Actinomycetota</taxon>
        <taxon>Actinomycetes</taxon>
        <taxon>Mycobacteriales</taxon>
        <taxon>Hoyosellaceae</taxon>
        <taxon>Hoyosella</taxon>
    </lineage>
</organism>